<proteinExistence type="predicted"/>
<sequence>MINSPKLVKSVPDASWLPPGSTAEVWVGADIEAPEPAVIVRLLVRRETVSGSQLFCIQTPQGFDIPTVFLGSEGGWRAAADGIAALTSEYLGKAASTRCIGFVRNLVPVPDETYHLPAPLAHVPVFVPRDPSLLPPEDAGTWISASDVPSLLPERHWWPIACEALGWPQG</sequence>
<dbReference type="EMBL" id="JASCTH010000030">
    <property type="protein sequence ID" value="MDI6104160.1"/>
    <property type="molecule type" value="Genomic_DNA"/>
</dbReference>
<dbReference type="RefSeq" id="WP_282765473.1">
    <property type="nucleotide sequence ID" value="NZ_JASCTH010000030.1"/>
</dbReference>
<dbReference type="Proteomes" id="UP001241758">
    <property type="component" value="Unassembled WGS sequence"/>
</dbReference>
<keyword evidence="2" id="KW-1185">Reference proteome</keyword>
<protein>
    <recommendedName>
        <fullName evidence="3">NUDIX hydrolase</fullName>
    </recommendedName>
</protein>
<comment type="caution">
    <text evidence="1">The sequence shown here is derived from an EMBL/GenBank/DDBJ whole genome shotgun (WGS) entry which is preliminary data.</text>
</comment>
<evidence type="ECO:0000313" key="2">
    <source>
        <dbReference type="Proteomes" id="UP001241758"/>
    </source>
</evidence>
<accession>A0ABT6WWR7</accession>
<evidence type="ECO:0000313" key="1">
    <source>
        <dbReference type="EMBL" id="MDI6104160.1"/>
    </source>
</evidence>
<evidence type="ECO:0008006" key="3">
    <source>
        <dbReference type="Google" id="ProtNLM"/>
    </source>
</evidence>
<organism evidence="1 2">
    <name type="scientific">Actinoplanes sandaracinus</name>
    <dbReference type="NCBI Taxonomy" id="3045177"/>
    <lineage>
        <taxon>Bacteria</taxon>
        <taxon>Bacillati</taxon>
        <taxon>Actinomycetota</taxon>
        <taxon>Actinomycetes</taxon>
        <taxon>Micromonosporales</taxon>
        <taxon>Micromonosporaceae</taxon>
        <taxon>Actinoplanes</taxon>
    </lineage>
</organism>
<name>A0ABT6WWR7_9ACTN</name>
<gene>
    <name evidence="1" type="ORF">QLQ12_36770</name>
</gene>
<reference evidence="1 2" key="1">
    <citation type="submission" date="2023-05" db="EMBL/GenBank/DDBJ databases">
        <title>Actinoplanes sp. NEAU-A12 genome sequencing.</title>
        <authorList>
            <person name="Wang Z.-S."/>
        </authorList>
    </citation>
    <scope>NUCLEOTIDE SEQUENCE [LARGE SCALE GENOMIC DNA]</scope>
    <source>
        <strain evidence="1 2">NEAU-A12</strain>
    </source>
</reference>